<reference evidence="2 3" key="2">
    <citation type="submission" date="2018-11" db="EMBL/GenBank/DDBJ databases">
        <authorList>
            <consortium name="Pathogen Informatics"/>
        </authorList>
    </citation>
    <scope>NUCLEOTIDE SEQUENCE [LARGE SCALE GENOMIC DNA]</scope>
</reference>
<dbReference type="InterPro" id="IPR026564">
    <property type="entry name" value="Transcrip_reg_TACO1-like_dom3"/>
</dbReference>
<dbReference type="OrthoDB" id="2017544at2759"/>
<dbReference type="Gene3D" id="3.30.70.980">
    <property type="match status" value="1"/>
</dbReference>
<dbReference type="InterPro" id="IPR002876">
    <property type="entry name" value="Transcrip_reg_TACO1-like"/>
</dbReference>
<dbReference type="PANTHER" id="PTHR12532">
    <property type="entry name" value="TRANSLATIONAL ACTIVATOR OF CYTOCHROME C OXIDASE 1"/>
    <property type="match status" value="1"/>
</dbReference>
<dbReference type="InterPro" id="IPR048300">
    <property type="entry name" value="TACO1_YebC-like_2nd/3rd_dom"/>
</dbReference>
<dbReference type="Pfam" id="PF01709">
    <property type="entry name" value="Transcrip_reg"/>
    <property type="match status" value="1"/>
</dbReference>
<proteinExistence type="predicted"/>
<protein>
    <submittedName>
        <fullName evidence="4">Ras-associating domain-containing protein</fullName>
    </submittedName>
</protein>
<evidence type="ECO:0000313" key="3">
    <source>
        <dbReference type="Proteomes" id="UP000270296"/>
    </source>
</evidence>
<dbReference type="EMBL" id="UZAM01000614">
    <property type="protein sequence ID" value="VDO82031.1"/>
    <property type="molecule type" value="Genomic_DNA"/>
</dbReference>
<dbReference type="InterPro" id="IPR029072">
    <property type="entry name" value="YebC-like"/>
</dbReference>
<name>A0A183I9K5_9BILA</name>
<feature type="domain" description="TACO1/YebC-like second and third" evidence="1">
    <location>
        <begin position="2"/>
        <end position="85"/>
    </location>
</feature>
<organism evidence="4">
    <name type="scientific">Soboliphyme baturini</name>
    <dbReference type="NCBI Taxonomy" id="241478"/>
    <lineage>
        <taxon>Eukaryota</taxon>
        <taxon>Metazoa</taxon>
        <taxon>Ecdysozoa</taxon>
        <taxon>Nematoda</taxon>
        <taxon>Enoplea</taxon>
        <taxon>Dorylaimia</taxon>
        <taxon>Dioctophymatida</taxon>
        <taxon>Dioctophymatoidea</taxon>
        <taxon>Soboliphymatidae</taxon>
        <taxon>Soboliphyme</taxon>
    </lineage>
</organism>
<dbReference type="SUPFAM" id="SSF75625">
    <property type="entry name" value="YebC-like"/>
    <property type="match status" value="1"/>
</dbReference>
<accession>A0A183I9K5</accession>
<sequence>MESAIHLALEVSAEEVNETHDENGTSVFEFLCKPNDMKKLAAELREKRCSVVGEDCEFRSTSKVKLSDSQNEIITIFYKVLGNSELFSRAFDNIASD</sequence>
<dbReference type="WBParaSite" id="SBAD_0000031601-mRNA-1">
    <property type="protein sequence ID" value="SBAD_0000031601-mRNA-1"/>
    <property type="gene ID" value="SBAD_0000031601"/>
</dbReference>
<dbReference type="AlphaFoldDB" id="A0A183I9K5"/>
<reference evidence="4" key="1">
    <citation type="submission" date="2016-06" db="UniProtKB">
        <authorList>
            <consortium name="WormBaseParasite"/>
        </authorList>
    </citation>
    <scope>IDENTIFICATION</scope>
</reference>
<dbReference type="PANTHER" id="PTHR12532:SF0">
    <property type="entry name" value="TRANSLATIONAL ACTIVATOR OF CYTOCHROME C OXIDASE 1"/>
    <property type="match status" value="1"/>
</dbReference>
<gene>
    <name evidence="2" type="ORF">SBAD_LOCUS299</name>
</gene>
<dbReference type="Proteomes" id="UP000270296">
    <property type="component" value="Unassembled WGS sequence"/>
</dbReference>
<dbReference type="GO" id="GO:0005739">
    <property type="term" value="C:mitochondrion"/>
    <property type="evidence" value="ECO:0007669"/>
    <property type="project" value="TreeGrafter"/>
</dbReference>
<evidence type="ECO:0000313" key="2">
    <source>
        <dbReference type="EMBL" id="VDO82031.1"/>
    </source>
</evidence>
<keyword evidence="3" id="KW-1185">Reference proteome</keyword>
<evidence type="ECO:0000313" key="4">
    <source>
        <dbReference type="WBParaSite" id="SBAD_0000031601-mRNA-1"/>
    </source>
</evidence>
<evidence type="ECO:0000259" key="1">
    <source>
        <dbReference type="Pfam" id="PF01709"/>
    </source>
</evidence>